<dbReference type="AlphaFoldDB" id="A0A8T4H0R2"/>
<name>A0A8T4H0R2_METMI</name>
<dbReference type="EMBL" id="JAFBBC010000001">
    <property type="protein sequence ID" value="MBM7408794.1"/>
    <property type="molecule type" value="Genomic_DNA"/>
</dbReference>
<sequence>MEDIKKRINEDPQMVDYLKIELNQNYEMFRYLDSKINKSLTFIITNWLLYIILGFFLNSSGFLEVSMLLKVAIVCGLLPLLTIMPTMASTVIHNDLMFYKRTILTLVSIEQVLDKQNHLITHNHWKNANLYKYTEKFVLLYEINMVLIMGAVFLTLMVFEEVKILAVFISIIYAIIFYNNVKIRWKLYAEEDNDVKYEQEMEDRVKELENRGRNSKNEGTI</sequence>
<proteinExistence type="predicted"/>
<keyword evidence="1" id="KW-1133">Transmembrane helix</keyword>
<dbReference type="EMBL" id="JAGINF010000001">
    <property type="protein sequence ID" value="MBP2219037.1"/>
    <property type="molecule type" value="Genomic_DNA"/>
</dbReference>
<keyword evidence="1" id="KW-0812">Transmembrane</keyword>
<reference evidence="2" key="1">
    <citation type="submission" date="2021-01" db="EMBL/GenBank/DDBJ databases">
        <title>Genomic Encyclopedia of Type Strains, Phase IV (KMG-V): Genome sequencing to study the core and pangenomes of soil and plant-associated prokaryotes.</title>
        <authorList>
            <person name="Whitman W."/>
        </authorList>
    </citation>
    <scope>NUCLEOTIDE SEQUENCE</scope>
    <source>
        <strain evidence="2">RC</strain>
    </source>
</reference>
<organism evidence="3 4">
    <name type="scientific">Methanococcus maripaludis</name>
    <name type="common">Methanococcus deltae</name>
    <dbReference type="NCBI Taxonomy" id="39152"/>
    <lineage>
        <taxon>Archaea</taxon>
        <taxon>Methanobacteriati</taxon>
        <taxon>Methanobacteriota</taxon>
        <taxon>Methanomada group</taxon>
        <taxon>Methanococci</taxon>
        <taxon>Methanococcales</taxon>
        <taxon>Methanococcaceae</taxon>
        <taxon>Methanococcus</taxon>
    </lineage>
</organism>
<reference evidence="3" key="2">
    <citation type="submission" date="2021-03" db="EMBL/GenBank/DDBJ databases">
        <title>Genomic Encyclopedia of Type Strains, Phase IV (KMG-IV): sequencing the most valuable type-strain genomes for metagenomic binning, comparative biology and taxonomic classification.</title>
        <authorList>
            <person name="Goeker M."/>
        </authorList>
    </citation>
    <scope>NUCLEOTIDE SEQUENCE</scope>
    <source>
        <strain evidence="3">DSM 2771</strain>
    </source>
</reference>
<evidence type="ECO:0000313" key="2">
    <source>
        <dbReference type="EMBL" id="MBM7408794.1"/>
    </source>
</evidence>
<dbReference type="Proteomes" id="UP000742560">
    <property type="component" value="Unassembled WGS sequence"/>
</dbReference>
<dbReference type="Proteomes" id="UP000722095">
    <property type="component" value="Unassembled WGS sequence"/>
</dbReference>
<dbReference type="RefSeq" id="WP_204936606.1">
    <property type="nucleotide sequence ID" value="NZ_JAFBBC010000001.1"/>
</dbReference>
<evidence type="ECO:0000313" key="3">
    <source>
        <dbReference type="EMBL" id="MBP2219037.1"/>
    </source>
</evidence>
<feature type="transmembrane region" description="Helical" evidence="1">
    <location>
        <begin position="39"/>
        <end position="57"/>
    </location>
</feature>
<accession>A0A8T4H0R2</accession>
<gene>
    <name evidence="2" type="ORF">HNP85_000466</name>
    <name evidence="3" type="ORF">J2745_000512</name>
</gene>
<comment type="caution">
    <text evidence="3">The sequence shown here is derived from an EMBL/GenBank/DDBJ whole genome shotgun (WGS) entry which is preliminary data.</text>
</comment>
<protein>
    <submittedName>
        <fullName evidence="3">Uncharacterized protein</fullName>
    </submittedName>
</protein>
<feature type="transmembrane region" description="Helical" evidence="1">
    <location>
        <begin position="164"/>
        <end position="181"/>
    </location>
</feature>
<evidence type="ECO:0000256" key="1">
    <source>
        <dbReference type="SAM" id="Phobius"/>
    </source>
</evidence>
<evidence type="ECO:0000313" key="4">
    <source>
        <dbReference type="Proteomes" id="UP000742560"/>
    </source>
</evidence>
<feature type="transmembrane region" description="Helical" evidence="1">
    <location>
        <begin position="69"/>
        <end position="92"/>
    </location>
</feature>
<feature type="transmembrane region" description="Helical" evidence="1">
    <location>
        <begin position="138"/>
        <end position="158"/>
    </location>
</feature>
<keyword evidence="1" id="KW-0472">Membrane</keyword>